<evidence type="ECO:0000313" key="1">
    <source>
        <dbReference type="EMBL" id="AHZ60233.1"/>
    </source>
</evidence>
<dbReference type="RefSeq" id="YP_009102890.1">
    <property type="nucleotide sequence ID" value="NC_025452.1"/>
</dbReference>
<accession>A0A075E0Z5</accession>
<reference evidence="1 2" key="1">
    <citation type="journal article" date="2014" name="Arch. Virol.">
        <title>Complete genome sequence of a broad-host-range lytic Dickeya spp. bacteriophage ?D5.</title>
        <authorList>
            <person name="Czajkowski R."/>
            <person name="Ozymko Z."/>
            <person name="Zwirowski S."/>
            <person name="Lojkowska E."/>
        </authorList>
    </citation>
    <scope>NUCLEOTIDE SEQUENCE [LARGE SCALE GENOMIC DNA]</scope>
</reference>
<sequence length="111" mass="12753">MTQLKNFTADDMFAFQGAEHFADGSVPRIYYFSDEEMEAFFDLMEKDYESGDFIYLIHHAEGLSLGWTANGEPEEVNFPEGIMSERIEYLLEALDSHTLPLWAMSVAKVQK</sequence>
<dbReference type="Proteomes" id="UP000028741">
    <property type="component" value="Segment"/>
</dbReference>
<evidence type="ECO:0000313" key="2">
    <source>
        <dbReference type="Proteomes" id="UP000028741"/>
    </source>
</evidence>
<dbReference type="EMBL" id="KJ716335">
    <property type="protein sequence ID" value="AHZ60233.1"/>
    <property type="molecule type" value="Genomic_DNA"/>
</dbReference>
<organism evidence="1 2">
    <name type="scientific">Dickeya phage RC-2014</name>
    <dbReference type="NCBI Taxonomy" id="1477406"/>
    <lineage>
        <taxon>Viruses</taxon>
        <taxon>Duplodnaviria</taxon>
        <taxon>Heunggongvirae</taxon>
        <taxon>Uroviricota</taxon>
        <taxon>Caudoviricetes</taxon>
        <taxon>Pantevenvirales</taxon>
        <taxon>Ackermannviridae</taxon>
        <taxon>Aglimvirinae</taxon>
        <taxon>Limestonevirus</taxon>
        <taxon>Limestonevirus RC2014</taxon>
    </lineage>
</organism>
<gene>
    <name evidence="1" type="ORF">DA66_0050</name>
</gene>
<protein>
    <submittedName>
        <fullName evidence="1">Uncharacterized protein</fullName>
    </submittedName>
</protein>
<keyword evidence="2" id="KW-1185">Reference proteome</keyword>
<dbReference type="KEGG" id="vg:22113350"/>
<dbReference type="GeneID" id="22113350"/>
<name>A0A075E0Z5_9CAUD</name>
<proteinExistence type="predicted"/>